<sequence>MTITVDQIRLEPVPAEELKTVKTGRRRTRTVTLKRYRAFVGNERVGEIGQRMATFETRGKGNRYVSDRWESPRWYAEIKGQGWQKPVFETRTQALDVLAYVLNDTALGQGLTADLFPI</sequence>
<accession>A0A9E7N7L5</accession>
<dbReference type="EMBL" id="ON529858">
    <property type="protein sequence ID" value="UTC29731.1"/>
    <property type="molecule type" value="Genomic_DNA"/>
</dbReference>
<proteinExistence type="predicted"/>
<evidence type="ECO:0000313" key="1">
    <source>
        <dbReference type="EMBL" id="UTC29731.1"/>
    </source>
</evidence>
<reference evidence="1" key="1">
    <citation type="submission" date="2022-05" db="EMBL/GenBank/DDBJ databases">
        <authorList>
            <person name="Friedrich I."/>
            <person name="Poehlein A."/>
            <person name="Schneider D."/>
            <person name="Hertel R."/>
            <person name="Daniel R."/>
        </authorList>
    </citation>
    <scope>NUCLEOTIDE SEQUENCE</scope>
</reference>
<dbReference type="Proteomes" id="UP001057427">
    <property type="component" value="Segment"/>
</dbReference>
<gene>
    <name evidence="1" type="ORF">BAJUN_01010</name>
</gene>
<name>A0A9E7N7L5_9CAUD</name>
<evidence type="ECO:0000313" key="2">
    <source>
        <dbReference type="Proteomes" id="UP001057427"/>
    </source>
</evidence>
<keyword evidence="2" id="KW-1185">Reference proteome</keyword>
<protein>
    <submittedName>
        <fullName evidence="1">Uncharacterized protein</fullName>
    </submittedName>
</protein>
<organism evidence="1 2">
    <name type="scientific">Brevundimonas phage vB_BgoS-Bajun</name>
    <dbReference type="NCBI Taxonomy" id="2948594"/>
    <lineage>
        <taxon>Viruses</taxon>
        <taxon>Duplodnaviria</taxon>
        <taxon>Heunggongvirae</taxon>
        <taxon>Uroviricota</taxon>
        <taxon>Caudoviricetes</taxon>
        <taxon>Dolichocephalovirinae</taxon>
    </lineage>
</organism>